<keyword evidence="1" id="KW-1133">Transmembrane helix</keyword>
<comment type="caution">
    <text evidence="2">The sequence shown here is derived from an EMBL/GenBank/DDBJ whole genome shotgun (WGS) entry which is preliminary data.</text>
</comment>
<accession>A0AAW6FP22</accession>
<proteinExistence type="predicted"/>
<evidence type="ECO:0000256" key="1">
    <source>
        <dbReference type="SAM" id="Phobius"/>
    </source>
</evidence>
<keyword evidence="1" id="KW-0472">Membrane</keyword>
<reference evidence="2" key="1">
    <citation type="submission" date="2023-01" db="EMBL/GenBank/DDBJ databases">
        <title>Human gut microbiome strain richness.</title>
        <authorList>
            <person name="Chen-Liaw A."/>
        </authorList>
    </citation>
    <scope>NUCLEOTIDE SEQUENCE</scope>
    <source>
        <strain evidence="2">D55st1_G4_D55t1_190419</strain>
    </source>
</reference>
<gene>
    <name evidence="2" type="ORF">POG00_01110</name>
</gene>
<feature type="transmembrane region" description="Helical" evidence="1">
    <location>
        <begin position="31"/>
        <end position="51"/>
    </location>
</feature>
<evidence type="ECO:0008006" key="4">
    <source>
        <dbReference type="Google" id="ProtNLM"/>
    </source>
</evidence>
<dbReference type="RefSeq" id="WP_272013378.1">
    <property type="nucleotide sequence ID" value="NZ_JAQNCK010000002.1"/>
</dbReference>
<name>A0AAW6FP22_9FIRM</name>
<feature type="transmembrane region" description="Helical" evidence="1">
    <location>
        <begin position="6"/>
        <end position="24"/>
    </location>
</feature>
<feature type="transmembrane region" description="Helical" evidence="1">
    <location>
        <begin position="71"/>
        <end position="89"/>
    </location>
</feature>
<dbReference type="Proteomes" id="UP001220658">
    <property type="component" value="Unassembled WGS sequence"/>
</dbReference>
<organism evidence="2 3">
    <name type="scientific">Faecalitalea cylindroides</name>
    <dbReference type="NCBI Taxonomy" id="39483"/>
    <lineage>
        <taxon>Bacteria</taxon>
        <taxon>Bacillati</taxon>
        <taxon>Bacillota</taxon>
        <taxon>Erysipelotrichia</taxon>
        <taxon>Erysipelotrichales</taxon>
        <taxon>Erysipelotrichaceae</taxon>
        <taxon>Faecalitalea</taxon>
    </lineage>
</organism>
<dbReference type="AlphaFoldDB" id="A0AAW6FP22"/>
<dbReference type="EMBL" id="JAQNCK010000002">
    <property type="protein sequence ID" value="MDC0827304.1"/>
    <property type="molecule type" value="Genomic_DNA"/>
</dbReference>
<sequence length="92" mass="10375">MGDIFMWIILGLVAIVFMVLNIVIRNQHGWLGYISLAFTALTVCAFYQNAANFVAQEDFSALMDIVPTMSKILWVCTIISIVINSISLFKRK</sequence>
<protein>
    <recommendedName>
        <fullName evidence="4">MFS transporter</fullName>
    </recommendedName>
</protein>
<evidence type="ECO:0000313" key="3">
    <source>
        <dbReference type="Proteomes" id="UP001220658"/>
    </source>
</evidence>
<evidence type="ECO:0000313" key="2">
    <source>
        <dbReference type="EMBL" id="MDC0827304.1"/>
    </source>
</evidence>
<keyword evidence="1" id="KW-0812">Transmembrane</keyword>